<sequence length="119" mass="12673">MRATESNQDYPFAVTNTAAALLDDAGTVVAWTPAAEALLERRSADVCGRPVRDLLADAGSWEAVLAQGRQEGRDGWEGWEGRATLRHGSGRALEIGFRVIPLNDGVRGTRPAASSSARP</sequence>
<organism evidence="1 2">
    <name type="scientific">Streptomyces caledonius</name>
    <dbReference type="NCBI Taxonomy" id="3134107"/>
    <lineage>
        <taxon>Bacteria</taxon>
        <taxon>Bacillati</taxon>
        <taxon>Actinomycetota</taxon>
        <taxon>Actinomycetes</taxon>
        <taxon>Kitasatosporales</taxon>
        <taxon>Streptomycetaceae</taxon>
        <taxon>Streptomyces</taxon>
    </lineage>
</organism>
<gene>
    <name evidence="1" type="ORF">WKI68_04980</name>
</gene>
<keyword evidence="2" id="KW-1185">Reference proteome</keyword>
<protein>
    <submittedName>
        <fullName evidence="1">PAS domain-containing protein</fullName>
    </submittedName>
</protein>
<dbReference type="CDD" id="cd00130">
    <property type="entry name" value="PAS"/>
    <property type="match status" value="1"/>
</dbReference>
<dbReference type="InterPro" id="IPR000014">
    <property type="entry name" value="PAS"/>
</dbReference>
<dbReference type="EMBL" id="JBBKAM010000002">
    <property type="protein sequence ID" value="MEJ8640984.1"/>
    <property type="molecule type" value="Genomic_DNA"/>
</dbReference>
<dbReference type="Gene3D" id="3.30.450.20">
    <property type="entry name" value="PAS domain"/>
    <property type="match status" value="1"/>
</dbReference>
<dbReference type="SUPFAM" id="SSF55785">
    <property type="entry name" value="PYP-like sensor domain (PAS domain)"/>
    <property type="match status" value="1"/>
</dbReference>
<accession>A0ABU8TZD0</accession>
<evidence type="ECO:0000313" key="1">
    <source>
        <dbReference type="EMBL" id="MEJ8640984.1"/>
    </source>
</evidence>
<comment type="caution">
    <text evidence="1">The sequence shown here is derived from an EMBL/GenBank/DDBJ whole genome shotgun (WGS) entry which is preliminary data.</text>
</comment>
<dbReference type="Proteomes" id="UP001382904">
    <property type="component" value="Unassembled WGS sequence"/>
</dbReference>
<name>A0ABU8TZD0_9ACTN</name>
<dbReference type="InterPro" id="IPR035965">
    <property type="entry name" value="PAS-like_dom_sf"/>
</dbReference>
<reference evidence="1 2" key="1">
    <citation type="submission" date="2024-03" db="EMBL/GenBank/DDBJ databases">
        <title>Novel Streptomyces species of biotechnological and ecological value are a feature of Machair soil.</title>
        <authorList>
            <person name="Prole J.R."/>
            <person name="Goodfellow M."/>
            <person name="Allenby N."/>
            <person name="Ward A.C."/>
        </authorList>
    </citation>
    <scope>NUCLEOTIDE SEQUENCE [LARGE SCALE GENOMIC DNA]</scope>
    <source>
        <strain evidence="1 2">MS1.HAVA.3</strain>
    </source>
</reference>
<evidence type="ECO:0000313" key="2">
    <source>
        <dbReference type="Proteomes" id="UP001382904"/>
    </source>
</evidence>
<proteinExistence type="predicted"/>